<feature type="chain" id="PRO_5018156903" description="Carboxypeptidase regulatory-like domain-containing protein" evidence="1">
    <location>
        <begin position="20"/>
        <end position="449"/>
    </location>
</feature>
<keyword evidence="3" id="KW-1185">Reference proteome</keyword>
<evidence type="ECO:0000313" key="3">
    <source>
        <dbReference type="Proteomes" id="UP000272117"/>
    </source>
</evidence>
<proteinExistence type="predicted"/>
<reference evidence="2 3" key="1">
    <citation type="submission" date="2018-11" db="EMBL/GenBank/DDBJ databases">
        <title>Rufibacter latericius sp. nov., isolated from water in Baiyang Lake.</title>
        <authorList>
            <person name="Yang Y."/>
        </authorList>
    </citation>
    <scope>NUCLEOTIDE SEQUENCE [LARGE SCALE GENOMIC DNA]</scope>
    <source>
        <strain evidence="2 3">R-22-1c-1</strain>
    </source>
</reference>
<comment type="caution">
    <text evidence="2">The sequence shown here is derived from an EMBL/GenBank/DDBJ whole genome shotgun (WGS) entry which is preliminary data.</text>
</comment>
<dbReference type="RefSeq" id="WP_123128959.1">
    <property type="nucleotide sequence ID" value="NZ_RJJD01000021.1"/>
</dbReference>
<evidence type="ECO:0000313" key="2">
    <source>
        <dbReference type="EMBL" id="RNI22602.1"/>
    </source>
</evidence>
<dbReference type="EMBL" id="RJJD01000021">
    <property type="protein sequence ID" value="RNI22602.1"/>
    <property type="molecule type" value="Genomic_DNA"/>
</dbReference>
<protein>
    <recommendedName>
        <fullName evidence="4">Carboxypeptidase regulatory-like domain-containing protein</fullName>
    </recommendedName>
</protein>
<sequence length="449" mass="49951">MKKFLFSIAILIIFLNAKAQECNCDIALNKDRIQITQTENQIKTFLSILSKENYEQYKSSGGFKLGIPIVDDMISLSADWSDFQLKRQAYFSQVDEKWSMNKSHEELRIITSPISYDAWINCIKTCNSDKIGIYGWVEDEAKNDLRIYLKYNPPPGATKSLQLVGELHNGTTILSNGKKTAKIVGVIAPNGTKTFTIIRNPKTGLANFHITAGGYKGFSYNSTFINLPPSRNAKATLVLDKPEIKLIEVGPKCVYLSTPELHEKGCNGCAVPFGDGQNEGANNTMYLKVDGDDRILKNVVAPVCEGAAPQVRGMVEKSRGRIKNLIQDLIKELDKSCAFVENMNYVVGQDGKTAVATFKSSSRSTYWRFCGTEYIVQKLPKPEEINLGEIKAQSFTFKVPSDCTGAILNLKIGNNDYAINVGESRPDVNINLKAKIPSQNSTTYEYRLD</sequence>
<organism evidence="2 3">
    <name type="scientific">Rufibacter latericius</name>
    <dbReference type="NCBI Taxonomy" id="2487040"/>
    <lineage>
        <taxon>Bacteria</taxon>
        <taxon>Pseudomonadati</taxon>
        <taxon>Bacteroidota</taxon>
        <taxon>Cytophagia</taxon>
        <taxon>Cytophagales</taxon>
        <taxon>Hymenobacteraceae</taxon>
        <taxon>Rufibacter</taxon>
    </lineage>
</organism>
<feature type="signal peptide" evidence="1">
    <location>
        <begin position="1"/>
        <end position="19"/>
    </location>
</feature>
<dbReference type="AlphaFoldDB" id="A0A3M9MAK4"/>
<evidence type="ECO:0008006" key="4">
    <source>
        <dbReference type="Google" id="ProtNLM"/>
    </source>
</evidence>
<keyword evidence="1" id="KW-0732">Signal</keyword>
<accession>A0A3M9MAK4</accession>
<name>A0A3M9MAK4_9BACT</name>
<gene>
    <name evidence="2" type="ORF">EFB08_21135</name>
</gene>
<dbReference type="Proteomes" id="UP000272117">
    <property type="component" value="Unassembled WGS sequence"/>
</dbReference>
<evidence type="ECO:0000256" key="1">
    <source>
        <dbReference type="SAM" id="SignalP"/>
    </source>
</evidence>